<dbReference type="Pfam" id="PF02435">
    <property type="entry name" value="Glyco_hydro_68"/>
    <property type="match status" value="1"/>
</dbReference>
<feature type="compositionally biased region" description="Basic and acidic residues" evidence="3">
    <location>
        <begin position="466"/>
        <end position="478"/>
    </location>
</feature>
<feature type="region of interest" description="Disordered" evidence="3">
    <location>
        <begin position="457"/>
        <end position="523"/>
    </location>
</feature>
<protein>
    <submittedName>
        <fullName evidence="4">Glycoside hydrolase 68 family protein</fullName>
    </submittedName>
</protein>
<dbReference type="GO" id="GO:0016787">
    <property type="term" value="F:hydrolase activity"/>
    <property type="evidence" value="ECO:0007669"/>
    <property type="project" value="UniProtKB-KW"/>
</dbReference>
<dbReference type="CDD" id="cd08997">
    <property type="entry name" value="GH68"/>
    <property type="match status" value="1"/>
</dbReference>
<keyword evidence="5" id="KW-1185">Reference proteome</keyword>
<dbReference type="InterPro" id="IPR023296">
    <property type="entry name" value="Glyco_hydro_beta-prop_sf"/>
</dbReference>
<evidence type="ECO:0000256" key="2">
    <source>
        <dbReference type="RuleBase" id="RU361220"/>
    </source>
</evidence>
<evidence type="ECO:0000256" key="1">
    <source>
        <dbReference type="ARBA" id="ARBA00006775"/>
    </source>
</evidence>
<dbReference type="EMBL" id="BMIN01000018">
    <property type="protein sequence ID" value="GGD23426.1"/>
    <property type="molecule type" value="Genomic_DNA"/>
</dbReference>
<sequence>MHHNNNCQCNHNGGHQHDHDGRCRKCNKFCKKFECCLEQSQGATPSAWTRQQAEQIRITSANAAPIIEEPFEDTAPDLWVWDTWPLREKDGSIAVLPGGWRVIFSLTAPRSVLPGKRHDIATIRYFYARDGQDWIPGGVVFPEGDALGSRQWAGSAFVENGEIFFFYTATGRRNEAQVTYEQRMAFAKGEVFSNLNGVLFNNWEEHSIILVPDGEFYQTQEQSSGGIIYSFRDPWYWIDPESGCEYIIFEGNTATPQQPIDRECNPENIGDGDFRSGNDVPDGSANFNGNVGVALLQSSDYREWELLPPILEADCVNQQLERPHIVYVGGRYHLFIVSHKFTFAPGLDGPDGLYGFVANDFRGNYVPLGEGGLVVANPPEEPFQAYSWIVLPDLSTLSFINYYNLDGVSLDQLPSLPEQFIFNRFGGTLAPTLQLSINGTETQIVNELAQGLVMESSTESAPFTPRCERDGNCGDGHRGRGNNSDEDMEIEEDMMDNGMSDDGTNGQSSRRVRSGGGQGCHGRHRRDVVCECEVDRNGNVCTHCNRLRRRRN</sequence>
<accession>A0ABQ1QEI4</accession>
<gene>
    <name evidence="4" type="primary">sacB2</name>
    <name evidence="4" type="ORF">GCM10011389_33970</name>
</gene>
<evidence type="ECO:0000313" key="4">
    <source>
        <dbReference type="EMBL" id="GGD23426.1"/>
    </source>
</evidence>
<evidence type="ECO:0000313" key="5">
    <source>
        <dbReference type="Proteomes" id="UP000642571"/>
    </source>
</evidence>
<dbReference type="InterPro" id="IPR003469">
    <property type="entry name" value="Glyco_hydro_68"/>
</dbReference>
<reference evidence="5" key="1">
    <citation type="journal article" date="2019" name="Int. J. Syst. Evol. Microbiol.">
        <title>The Global Catalogue of Microorganisms (GCM) 10K type strain sequencing project: providing services to taxonomists for standard genome sequencing and annotation.</title>
        <authorList>
            <consortium name="The Broad Institute Genomics Platform"/>
            <consortium name="The Broad Institute Genome Sequencing Center for Infectious Disease"/>
            <person name="Wu L."/>
            <person name="Ma J."/>
        </authorList>
    </citation>
    <scope>NUCLEOTIDE SEQUENCE [LARGE SCALE GENOMIC DNA]</scope>
    <source>
        <strain evidence="5">CGMCC 1.15353</strain>
    </source>
</reference>
<organism evidence="4 5">
    <name type="scientific">Pontibacillus salipaludis</name>
    <dbReference type="NCBI Taxonomy" id="1697394"/>
    <lineage>
        <taxon>Bacteria</taxon>
        <taxon>Bacillati</taxon>
        <taxon>Bacillota</taxon>
        <taxon>Bacilli</taxon>
        <taxon>Bacillales</taxon>
        <taxon>Bacillaceae</taxon>
        <taxon>Pontibacillus</taxon>
    </lineage>
</organism>
<comment type="caution">
    <text evidence="4">The sequence shown here is derived from an EMBL/GenBank/DDBJ whole genome shotgun (WGS) entry which is preliminary data.</text>
</comment>
<name>A0ABQ1QEI4_9BACI</name>
<dbReference type="Gene3D" id="2.115.10.20">
    <property type="entry name" value="Glycosyl hydrolase domain, family 43"/>
    <property type="match status" value="1"/>
</dbReference>
<dbReference type="Proteomes" id="UP000642571">
    <property type="component" value="Unassembled WGS sequence"/>
</dbReference>
<comment type="similarity">
    <text evidence="1 2">Belongs to the glycosyl hydrolase 68 family.</text>
</comment>
<dbReference type="RefSeq" id="WP_188655565.1">
    <property type="nucleotide sequence ID" value="NZ_BMIN01000018.1"/>
</dbReference>
<feature type="compositionally biased region" description="Acidic residues" evidence="3">
    <location>
        <begin position="484"/>
        <end position="495"/>
    </location>
</feature>
<feature type="region of interest" description="Disordered" evidence="3">
    <location>
        <begin position="1"/>
        <end position="21"/>
    </location>
</feature>
<dbReference type="SUPFAM" id="SSF75005">
    <property type="entry name" value="Arabinanase/levansucrase/invertase"/>
    <property type="match status" value="1"/>
</dbReference>
<proteinExistence type="inferred from homology"/>
<evidence type="ECO:0000256" key="3">
    <source>
        <dbReference type="SAM" id="MobiDB-lite"/>
    </source>
</evidence>
<keyword evidence="4" id="KW-0378">Hydrolase</keyword>
<feature type="compositionally biased region" description="Low complexity" evidence="3">
    <location>
        <begin position="1"/>
        <end position="13"/>
    </location>
</feature>